<gene>
    <name evidence="8" type="ORF">SAMN05216490_3666</name>
</gene>
<organism evidence="8 9">
    <name type="scientific">Mucilaginibacter mallensis</name>
    <dbReference type="NCBI Taxonomy" id="652787"/>
    <lineage>
        <taxon>Bacteria</taxon>
        <taxon>Pseudomonadati</taxon>
        <taxon>Bacteroidota</taxon>
        <taxon>Sphingobacteriia</taxon>
        <taxon>Sphingobacteriales</taxon>
        <taxon>Sphingobacteriaceae</taxon>
        <taxon>Mucilaginibacter</taxon>
    </lineage>
</organism>
<dbReference type="PANTHER" id="PTHR43811:SF19">
    <property type="entry name" value="39 KDA FK506-BINDING NUCLEAR PROTEIN"/>
    <property type="match status" value="1"/>
</dbReference>
<evidence type="ECO:0000256" key="4">
    <source>
        <dbReference type="ARBA" id="ARBA00023235"/>
    </source>
</evidence>
<evidence type="ECO:0000256" key="6">
    <source>
        <dbReference type="RuleBase" id="RU003915"/>
    </source>
</evidence>
<dbReference type="AlphaFoldDB" id="A0A1H2AR11"/>
<evidence type="ECO:0000256" key="1">
    <source>
        <dbReference type="ARBA" id="ARBA00000971"/>
    </source>
</evidence>
<dbReference type="InterPro" id="IPR046357">
    <property type="entry name" value="PPIase_dom_sf"/>
</dbReference>
<proteinExistence type="inferred from homology"/>
<dbReference type="PROSITE" id="PS50059">
    <property type="entry name" value="FKBP_PPIASE"/>
    <property type="match status" value="1"/>
</dbReference>
<dbReference type="EMBL" id="LT629740">
    <property type="protein sequence ID" value="SDT48364.1"/>
    <property type="molecule type" value="Genomic_DNA"/>
</dbReference>
<reference evidence="8 9" key="1">
    <citation type="submission" date="2016-10" db="EMBL/GenBank/DDBJ databases">
        <authorList>
            <person name="de Groot N.N."/>
        </authorList>
    </citation>
    <scope>NUCLEOTIDE SEQUENCE [LARGE SCALE GENOMIC DNA]</scope>
    <source>
        <strain evidence="8 9">MP1X4</strain>
    </source>
</reference>
<dbReference type="InterPro" id="IPR001179">
    <property type="entry name" value="PPIase_FKBP_dom"/>
</dbReference>
<evidence type="ECO:0000256" key="2">
    <source>
        <dbReference type="ARBA" id="ARBA00006577"/>
    </source>
</evidence>
<evidence type="ECO:0000256" key="3">
    <source>
        <dbReference type="ARBA" id="ARBA00023110"/>
    </source>
</evidence>
<dbReference type="EC" id="5.2.1.8" evidence="6"/>
<dbReference type="PROSITE" id="PS51257">
    <property type="entry name" value="PROKAR_LIPOPROTEIN"/>
    <property type="match status" value="1"/>
</dbReference>
<comment type="similarity">
    <text evidence="2 6">Belongs to the FKBP-type PPIase family.</text>
</comment>
<keyword evidence="9" id="KW-1185">Reference proteome</keyword>
<dbReference type="OrthoDB" id="669809at2"/>
<accession>A0A1H2AR11</accession>
<evidence type="ECO:0000259" key="7">
    <source>
        <dbReference type="PROSITE" id="PS50059"/>
    </source>
</evidence>
<dbReference type="Gene3D" id="3.10.50.40">
    <property type="match status" value="2"/>
</dbReference>
<dbReference type="STRING" id="652787.SAMN05216490_3666"/>
<dbReference type="PANTHER" id="PTHR43811">
    <property type="entry name" value="FKBP-TYPE PEPTIDYL-PROLYL CIS-TRANS ISOMERASE FKPA"/>
    <property type="match status" value="1"/>
</dbReference>
<protein>
    <recommendedName>
        <fullName evidence="6">Peptidyl-prolyl cis-trans isomerase</fullName>
        <ecNumber evidence="6">5.2.1.8</ecNumber>
    </recommendedName>
</protein>
<dbReference type="SUPFAM" id="SSF54534">
    <property type="entry name" value="FKBP-like"/>
    <property type="match status" value="2"/>
</dbReference>
<feature type="domain" description="PPIase FKBP-type" evidence="7">
    <location>
        <begin position="230"/>
        <end position="315"/>
    </location>
</feature>
<evidence type="ECO:0000313" key="8">
    <source>
        <dbReference type="EMBL" id="SDT48364.1"/>
    </source>
</evidence>
<dbReference type="Pfam" id="PF00254">
    <property type="entry name" value="FKBP_C"/>
    <property type="match status" value="1"/>
</dbReference>
<keyword evidence="3 5" id="KW-0697">Rotamase</keyword>
<sequence>MKQTLFTLLLLSTIGLVSCKKTGTQPNIKQYDETQIQNYISANGISGMVKDTVGQDSTGIYYKILTSPKTVTTIIGDTSKISFIFTLKSFDGKYSSTDTIQNHYDGYVGHITLDALPLGLRLAILNNLKYRGYSMRILIPSHLAYGISGYGSGSIENTSSRIAGNQCLDYYVHVINNVNAPIADNQATYDDQTIQQYMKHENFTDYIKTSTGLYYKIITPGTGAKIINQNSTVECTYTGMLLNNIQFDSANNGADSVSLEVPDLIKGMQEGLTHATTGTLISMIIPSGLAYAETATTGVPVNSCLRFEFKVVDVTP</sequence>
<name>A0A1H2AR11_MUCMA</name>
<comment type="catalytic activity">
    <reaction evidence="1 5 6">
        <text>[protein]-peptidylproline (omega=180) = [protein]-peptidylproline (omega=0)</text>
        <dbReference type="Rhea" id="RHEA:16237"/>
        <dbReference type="Rhea" id="RHEA-COMP:10747"/>
        <dbReference type="Rhea" id="RHEA-COMP:10748"/>
        <dbReference type="ChEBI" id="CHEBI:83833"/>
        <dbReference type="ChEBI" id="CHEBI:83834"/>
        <dbReference type="EC" id="5.2.1.8"/>
    </reaction>
</comment>
<dbReference type="GO" id="GO:0003755">
    <property type="term" value="F:peptidyl-prolyl cis-trans isomerase activity"/>
    <property type="evidence" value="ECO:0007669"/>
    <property type="project" value="UniProtKB-UniRule"/>
</dbReference>
<evidence type="ECO:0000313" key="9">
    <source>
        <dbReference type="Proteomes" id="UP000199679"/>
    </source>
</evidence>
<dbReference type="RefSeq" id="WP_091376206.1">
    <property type="nucleotide sequence ID" value="NZ_LT629740.1"/>
</dbReference>
<dbReference type="Proteomes" id="UP000199679">
    <property type="component" value="Chromosome I"/>
</dbReference>
<keyword evidence="4 5" id="KW-0413">Isomerase</keyword>
<evidence type="ECO:0000256" key="5">
    <source>
        <dbReference type="PROSITE-ProRule" id="PRU00277"/>
    </source>
</evidence>